<protein>
    <submittedName>
        <fullName evidence="3">Protein-tyrosine phosphatase</fullName>
        <ecNumber evidence="3">3.1.3.48</ecNumber>
    </submittedName>
</protein>
<dbReference type="InterPro" id="IPR016130">
    <property type="entry name" value="Tyr_Pase_AS"/>
</dbReference>
<evidence type="ECO:0000313" key="3">
    <source>
        <dbReference type="EMBL" id="MDQ0362376.1"/>
    </source>
</evidence>
<evidence type="ECO:0000256" key="1">
    <source>
        <dbReference type="ARBA" id="ARBA00009580"/>
    </source>
</evidence>
<dbReference type="EC" id="3.1.3.48" evidence="3"/>
<name>A0ABU0E6N6_9FIRM</name>
<comment type="caution">
    <text evidence="3">The sequence shown here is derived from an EMBL/GenBank/DDBJ whole genome shotgun (WGS) entry which is preliminary data.</text>
</comment>
<reference evidence="3 4" key="1">
    <citation type="submission" date="2023-07" db="EMBL/GenBank/DDBJ databases">
        <title>Genomic Encyclopedia of Type Strains, Phase IV (KMG-IV): sequencing the most valuable type-strain genomes for metagenomic binning, comparative biology and taxonomic classification.</title>
        <authorList>
            <person name="Goeker M."/>
        </authorList>
    </citation>
    <scope>NUCLEOTIDE SEQUENCE [LARGE SCALE GENOMIC DNA]</scope>
    <source>
        <strain evidence="3 4">DSM 16784</strain>
    </source>
</reference>
<feature type="domain" description="Tyrosine specific protein phosphatases" evidence="2">
    <location>
        <begin position="123"/>
        <end position="192"/>
    </location>
</feature>
<evidence type="ECO:0000259" key="2">
    <source>
        <dbReference type="PROSITE" id="PS50056"/>
    </source>
</evidence>
<dbReference type="InterPro" id="IPR026893">
    <property type="entry name" value="Tyr/Ser_Pase_IphP-type"/>
</dbReference>
<dbReference type="PANTHER" id="PTHR31126:SF1">
    <property type="entry name" value="TYROSINE SPECIFIC PROTEIN PHOSPHATASES DOMAIN-CONTAINING PROTEIN"/>
    <property type="match status" value="1"/>
</dbReference>
<organism evidence="3 4">
    <name type="scientific">Breznakia pachnodae</name>
    <dbReference type="NCBI Taxonomy" id="265178"/>
    <lineage>
        <taxon>Bacteria</taxon>
        <taxon>Bacillati</taxon>
        <taxon>Bacillota</taxon>
        <taxon>Erysipelotrichia</taxon>
        <taxon>Erysipelotrichales</taxon>
        <taxon>Erysipelotrichaceae</taxon>
        <taxon>Breznakia</taxon>
    </lineage>
</organism>
<proteinExistence type="inferred from homology"/>
<sequence length="243" mass="27845">MKPMIRLPLDKAYNVRELGGYVTKDNKLTKWQSFLRADDLSELTKADEQLMKDYGVTSILDLRGENETKRSPDTLASDLDITHVNIPFMIDSIGDVSKVNPDDFDFTLGDFYIGLLQCKGQVRKIFEVIADMPEGAVVFHCAAGKDRTGVVAMLLLGLVGVSRQDIVTNYEQTFTNLRYRRGIDILEESNDQYMKFMYSKAEYIEKTISYLEKEYGTYEEYLCSCDISDEVLKIVKERLVEDM</sequence>
<comment type="similarity">
    <text evidence="1">Belongs to the protein-tyrosine phosphatase family.</text>
</comment>
<keyword evidence="4" id="KW-1185">Reference proteome</keyword>
<dbReference type="PROSITE" id="PS50056">
    <property type="entry name" value="TYR_PHOSPHATASE_2"/>
    <property type="match status" value="1"/>
</dbReference>
<accession>A0ABU0E6N6</accession>
<dbReference type="EMBL" id="JAUSUR010000006">
    <property type="protein sequence ID" value="MDQ0362376.1"/>
    <property type="molecule type" value="Genomic_DNA"/>
</dbReference>
<dbReference type="InterPro" id="IPR000387">
    <property type="entry name" value="Tyr_Pase_dom"/>
</dbReference>
<dbReference type="Gene3D" id="3.90.190.10">
    <property type="entry name" value="Protein tyrosine phosphatase superfamily"/>
    <property type="match status" value="1"/>
</dbReference>
<keyword evidence="3" id="KW-0378">Hydrolase</keyword>
<dbReference type="GO" id="GO:0004725">
    <property type="term" value="F:protein tyrosine phosphatase activity"/>
    <property type="evidence" value="ECO:0007669"/>
    <property type="project" value="UniProtKB-EC"/>
</dbReference>
<dbReference type="SUPFAM" id="SSF52799">
    <property type="entry name" value="(Phosphotyrosine protein) phosphatases II"/>
    <property type="match status" value="1"/>
</dbReference>
<dbReference type="InterPro" id="IPR029021">
    <property type="entry name" value="Prot-tyrosine_phosphatase-like"/>
</dbReference>
<dbReference type="Pfam" id="PF13350">
    <property type="entry name" value="Y_phosphatase3"/>
    <property type="match status" value="1"/>
</dbReference>
<evidence type="ECO:0000313" key="4">
    <source>
        <dbReference type="Proteomes" id="UP001230220"/>
    </source>
</evidence>
<dbReference type="RefSeq" id="WP_307409943.1">
    <property type="nucleotide sequence ID" value="NZ_JAUSUR010000006.1"/>
</dbReference>
<gene>
    <name evidence="3" type="ORF">J2S15_003130</name>
</gene>
<dbReference type="Proteomes" id="UP001230220">
    <property type="component" value="Unassembled WGS sequence"/>
</dbReference>
<dbReference type="PANTHER" id="PTHR31126">
    <property type="entry name" value="TYROSINE-PROTEIN PHOSPHATASE"/>
    <property type="match status" value="1"/>
</dbReference>
<dbReference type="PROSITE" id="PS00383">
    <property type="entry name" value="TYR_PHOSPHATASE_1"/>
    <property type="match status" value="1"/>
</dbReference>